<name>A0ABR4P765_9HELO</name>
<feature type="compositionally biased region" description="Basic residues" evidence="4">
    <location>
        <begin position="230"/>
        <end position="239"/>
    </location>
</feature>
<evidence type="ECO:0000256" key="1">
    <source>
        <dbReference type="ARBA" id="ARBA00004123"/>
    </source>
</evidence>
<evidence type="ECO:0000256" key="4">
    <source>
        <dbReference type="SAM" id="MobiDB-lite"/>
    </source>
</evidence>
<feature type="domain" description="DDT" evidence="5">
    <location>
        <begin position="387"/>
        <end position="450"/>
    </location>
</feature>
<dbReference type="InterPro" id="IPR013136">
    <property type="entry name" value="WSTF_Acf1_Cbp146"/>
</dbReference>
<dbReference type="PROSITE" id="PS51136">
    <property type="entry name" value="WAC"/>
    <property type="match status" value="1"/>
</dbReference>
<feature type="region of interest" description="Disordered" evidence="4">
    <location>
        <begin position="190"/>
        <end position="270"/>
    </location>
</feature>
<evidence type="ECO:0000256" key="2">
    <source>
        <dbReference type="ARBA" id="ARBA00023242"/>
    </source>
</evidence>
<dbReference type="PROSITE" id="PS50827">
    <property type="entry name" value="DDT"/>
    <property type="match status" value="1"/>
</dbReference>
<proteinExistence type="predicted"/>
<feature type="region of interest" description="Disordered" evidence="4">
    <location>
        <begin position="964"/>
        <end position="1011"/>
    </location>
</feature>
<dbReference type="InterPro" id="IPR028941">
    <property type="entry name" value="WHIM2_dom"/>
</dbReference>
<organism evidence="7 8">
    <name type="scientific">Phlyctema vagabunda</name>
    <dbReference type="NCBI Taxonomy" id="108571"/>
    <lineage>
        <taxon>Eukaryota</taxon>
        <taxon>Fungi</taxon>
        <taxon>Dikarya</taxon>
        <taxon>Ascomycota</taxon>
        <taxon>Pezizomycotina</taxon>
        <taxon>Leotiomycetes</taxon>
        <taxon>Helotiales</taxon>
        <taxon>Dermateaceae</taxon>
        <taxon>Phlyctema</taxon>
    </lineage>
</organism>
<feature type="region of interest" description="Disordered" evidence="4">
    <location>
        <begin position="711"/>
        <end position="731"/>
    </location>
</feature>
<accession>A0ABR4P765</accession>
<feature type="compositionally biased region" description="Pro residues" evidence="4">
    <location>
        <begin position="476"/>
        <end position="486"/>
    </location>
</feature>
<dbReference type="Pfam" id="PF02791">
    <property type="entry name" value="DDT"/>
    <property type="match status" value="1"/>
</dbReference>
<evidence type="ECO:0008006" key="9">
    <source>
        <dbReference type="Google" id="ProtNLM"/>
    </source>
</evidence>
<feature type="compositionally biased region" description="Basic and acidic residues" evidence="4">
    <location>
        <begin position="985"/>
        <end position="996"/>
    </location>
</feature>
<dbReference type="PANTHER" id="PTHR32075:SF6">
    <property type="entry name" value="ISWI CHROMATIN-REMODELING COMPLEX SUBUNIT YPL216W-RELATED"/>
    <property type="match status" value="1"/>
</dbReference>
<evidence type="ECO:0000256" key="3">
    <source>
        <dbReference type="PROSITE-ProRule" id="PRU00475"/>
    </source>
</evidence>
<reference evidence="7 8" key="1">
    <citation type="submission" date="2024-06" db="EMBL/GenBank/DDBJ databases">
        <title>Complete genome of Phlyctema vagabunda strain 19-DSS-EL-015.</title>
        <authorList>
            <person name="Fiorenzani C."/>
        </authorList>
    </citation>
    <scope>NUCLEOTIDE SEQUENCE [LARGE SCALE GENOMIC DNA]</scope>
    <source>
        <strain evidence="7 8">19-DSS-EL-015</strain>
    </source>
</reference>
<comment type="subcellular location">
    <subcellularLocation>
        <location evidence="1 3">Nucleus</location>
    </subcellularLocation>
</comment>
<dbReference type="Pfam" id="PF10537">
    <property type="entry name" value="WAC_Acf1_DNA_bd"/>
    <property type="match status" value="1"/>
</dbReference>
<keyword evidence="8" id="KW-1185">Reference proteome</keyword>
<comment type="caution">
    <text evidence="7">The sequence shown here is derived from an EMBL/GenBank/DDBJ whole genome shotgun (WGS) entry which is preliminary data.</text>
</comment>
<evidence type="ECO:0000313" key="7">
    <source>
        <dbReference type="EMBL" id="KAL3419146.1"/>
    </source>
</evidence>
<dbReference type="PANTHER" id="PTHR32075">
    <property type="entry name" value="ISWI CHROMATIN-REMODELING COMPLEX SUBUNIT YPL216W-RELATED"/>
    <property type="match status" value="1"/>
</dbReference>
<evidence type="ECO:0000259" key="6">
    <source>
        <dbReference type="PROSITE" id="PS51136"/>
    </source>
</evidence>
<keyword evidence="2 3" id="KW-0539">Nucleus</keyword>
<sequence>MDFYRQKRFICQITGHSGLTFFDALKSELEGAQEVEESFPEALKGPILRRVQFQTISRIDTLVDLIFDEYRSDYYPGEAVTVHVVTGERLTGTVRDKTRFGAKVLPNGELSKPFSRYFVSLDNRPTEEAVVDDAHITRDRKVFTKQVLRSFIKKTVTREAWNGAPWLVKHDVAALYHIDTRIPPHLRHENKAAERKQQQAHKKTGPDYEGMVGSFSGNSPVQLPALKPASKSHKSKQHQIKLAQSKQQSSLNPAPAALHPTPPLHFFNQPPPPQYMPPPPQFVSHTFQANPFHGQQVIPFQANGGPPPHPGPQFANFNNQTFGYPPIQSLPPPPPPPPPIKYPIEDLEICPRLNGPVRPAIKYFSQDTPCMSDKEVKNITEGNGILMKSVGPLLECWNTLNVYCEVLKIDSFTFDDFVEAMQFSSEEVDCELFVEVHCASLKLLVRSEADGGKLLINLPDLESESDDEDSTEASAPPTPTPEPEPQPKGRATRSSLAKAEAEALRAQAEPAAPEEPIIKHRAEEMQAERSWIDRLMKRDFKNGGWQSIMVGFLYQLSKNELFETSCNELLERLAPLSMEPTSETARTQYGRLDVNLRIQALALVCLFMPQTQAIRGYMEECSELMTGFRKEKIKWQRERKEHLEQLRLLNEERKIQLPANMPPSPEPQVAIPVTNGDVAMLDVVSEIKESEDDVMETDEDVHVGRSLRRANDRAVERQRKRELQQEKKEKAEAAAKLPKQTKQFTKLLKDIAKKEAEVKACEKEIAILDNDLREADCPRTRYLGKDRFWNRYYWFERNGMPYAGLPNSSTAEAEYANGRIWVQGPDEIERLGYIDIQDDWLNEYQAKFNMTPKERKNLEEGPTSVFNAHEWGYYDEPEDVDKLIAWLDPRGLNEVKFKKEITNYRDRIVTRMEKRNEYLKKTTEELPEPGKRMSTRTKHQQDTLPYRCLQWHNSTAIHELGHLHSEQPRTRKPAKKAMKEAAPVIEERETRSETRGKKPKPVGRQGTRLQV</sequence>
<feature type="domain" description="WAC" evidence="6">
    <location>
        <begin position="1"/>
        <end position="88"/>
    </location>
</feature>
<evidence type="ECO:0000259" key="5">
    <source>
        <dbReference type="PROSITE" id="PS50827"/>
    </source>
</evidence>
<evidence type="ECO:0000313" key="8">
    <source>
        <dbReference type="Proteomes" id="UP001629113"/>
    </source>
</evidence>
<feature type="region of interest" description="Disordered" evidence="4">
    <location>
        <begin position="461"/>
        <end position="516"/>
    </location>
</feature>
<dbReference type="EMBL" id="JBFCZG010000008">
    <property type="protein sequence ID" value="KAL3419146.1"/>
    <property type="molecule type" value="Genomic_DNA"/>
</dbReference>
<dbReference type="Pfam" id="PF15613">
    <property type="entry name" value="WSD"/>
    <property type="match status" value="1"/>
</dbReference>
<feature type="compositionally biased region" description="Polar residues" evidence="4">
    <location>
        <begin position="242"/>
        <end position="252"/>
    </location>
</feature>
<dbReference type="InterPro" id="IPR018501">
    <property type="entry name" value="DDT_dom"/>
</dbReference>
<feature type="compositionally biased region" description="Low complexity" evidence="4">
    <location>
        <begin position="504"/>
        <end position="515"/>
    </location>
</feature>
<feature type="compositionally biased region" description="Acidic residues" evidence="4">
    <location>
        <begin position="461"/>
        <end position="471"/>
    </location>
</feature>
<dbReference type="Proteomes" id="UP001629113">
    <property type="component" value="Unassembled WGS sequence"/>
</dbReference>
<gene>
    <name evidence="7" type="ORF">PVAG01_09368</name>
</gene>
<protein>
    <recommendedName>
        <fullName evidence="9">Ddt domain-containing protein</fullName>
    </recommendedName>
</protein>
<feature type="compositionally biased region" description="Low complexity" evidence="4">
    <location>
        <begin position="253"/>
        <end position="268"/>
    </location>
</feature>